<evidence type="ECO:0000256" key="1">
    <source>
        <dbReference type="SAM" id="MobiDB-lite"/>
    </source>
</evidence>
<feature type="compositionally biased region" description="Basic and acidic residues" evidence="1">
    <location>
        <begin position="30"/>
        <end position="40"/>
    </location>
</feature>
<sequence length="99" mass="11468">MTDESGGSRDDSQDPEDVTPGEAAAAQERSFWETRRRYNELDDDEAGRRERRRLSKESRRMNLQVRIHRYARGHDDEGPVRGDLRLPPLPDPEDDHNPG</sequence>
<feature type="region of interest" description="Disordered" evidence="1">
    <location>
        <begin position="1"/>
        <end position="99"/>
    </location>
</feature>
<organism evidence="2 3">
    <name type="scientific">Streptomyces phaeochromogenes</name>
    <dbReference type="NCBI Taxonomy" id="1923"/>
    <lineage>
        <taxon>Bacteria</taxon>
        <taxon>Bacillati</taxon>
        <taxon>Actinomycetota</taxon>
        <taxon>Actinomycetes</taxon>
        <taxon>Kitasatosporales</taxon>
        <taxon>Streptomycetaceae</taxon>
        <taxon>Streptomyces</taxon>
        <taxon>Streptomyces phaeochromogenes group</taxon>
    </lineage>
</organism>
<protein>
    <submittedName>
        <fullName evidence="2">Uncharacterized protein</fullName>
    </submittedName>
</protein>
<dbReference type="RefSeq" id="WP_326760117.1">
    <property type="nucleotide sequence ID" value="NZ_CP108011.1"/>
</dbReference>
<gene>
    <name evidence="2" type="ORF">OHB35_26695</name>
</gene>
<keyword evidence="3" id="KW-1185">Reference proteome</keyword>
<accession>A0ABZ1HG74</accession>
<evidence type="ECO:0000313" key="3">
    <source>
        <dbReference type="Proteomes" id="UP001340816"/>
    </source>
</evidence>
<feature type="compositionally biased region" description="Basic and acidic residues" evidence="1">
    <location>
        <begin position="1"/>
        <end position="12"/>
    </location>
</feature>
<dbReference type="Proteomes" id="UP001340816">
    <property type="component" value="Chromosome"/>
</dbReference>
<name>A0ABZ1HG74_STRPH</name>
<proteinExistence type="predicted"/>
<feature type="compositionally biased region" description="Basic and acidic residues" evidence="1">
    <location>
        <begin position="72"/>
        <end position="84"/>
    </location>
</feature>
<evidence type="ECO:0000313" key="2">
    <source>
        <dbReference type="EMBL" id="WSD16541.1"/>
    </source>
</evidence>
<reference evidence="2 3" key="1">
    <citation type="submission" date="2022-10" db="EMBL/GenBank/DDBJ databases">
        <title>The complete genomes of actinobacterial strains from the NBC collection.</title>
        <authorList>
            <person name="Joergensen T.S."/>
            <person name="Alvarez Arevalo M."/>
            <person name="Sterndorff E.B."/>
            <person name="Faurdal D."/>
            <person name="Vuksanovic O."/>
            <person name="Mourched A.-S."/>
            <person name="Charusanti P."/>
            <person name="Shaw S."/>
            <person name="Blin K."/>
            <person name="Weber T."/>
        </authorList>
    </citation>
    <scope>NUCLEOTIDE SEQUENCE [LARGE SCALE GENOMIC DNA]</scope>
    <source>
        <strain evidence="2 3">NBC 01752</strain>
    </source>
</reference>
<dbReference type="EMBL" id="CP109135">
    <property type="protein sequence ID" value="WSD16541.1"/>
    <property type="molecule type" value="Genomic_DNA"/>
</dbReference>